<dbReference type="Pfam" id="PF02826">
    <property type="entry name" value="2-Hacid_dh_C"/>
    <property type="match status" value="1"/>
</dbReference>
<feature type="domain" description="D-isomer specific 2-hydroxyacid dehydrogenase NAD-binding" evidence="3">
    <location>
        <begin position="105"/>
        <end position="275"/>
    </location>
</feature>
<organism evidence="4 5">
    <name type="scientific">Thalassobaculum fulvum</name>
    <dbReference type="NCBI Taxonomy" id="1633335"/>
    <lineage>
        <taxon>Bacteria</taxon>
        <taxon>Pseudomonadati</taxon>
        <taxon>Pseudomonadota</taxon>
        <taxon>Alphaproteobacteria</taxon>
        <taxon>Rhodospirillales</taxon>
        <taxon>Thalassobaculaceae</taxon>
        <taxon>Thalassobaculum</taxon>
    </lineage>
</organism>
<dbReference type="AlphaFoldDB" id="A0A919CQV0"/>
<keyword evidence="2" id="KW-0520">NAD</keyword>
<dbReference type="GO" id="GO:0016616">
    <property type="term" value="F:oxidoreductase activity, acting on the CH-OH group of donors, NAD or NADP as acceptor"/>
    <property type="evidence" value="ECO:0007669"/>
    <property type="project" value="UniProtKB-ARBA"/>
</dbReference>
<dbReference type="PANTHER" id="PTHR43333:SF1">
    <property type="entry name" value="D-ISOMER SPECIFIC 2-HYDROXYACID DEHYDROGENASE NAD-BINDING DOMAIN-CONTAINING PROTEIN"/>
    <property type="match status" value="1"/>
</dbReference>
<dbReference type="Gene3D" id="3.40.50.720">
    <property type="entry name" value="NAD(P)-binding Rossmann-like Domain"/>
    <property type="match status" value="2"/>
</dbReference>
<comment type="caution">
    <text evidence="4">The sequence shown here is derived from an EMBL/GenBank/DDBJ whole genome shotgun (WGS) entry which is preliminary data.</text>
</comment>
<gene>
    <name evidence="4" type="ORF">GCM10017083_37660</name>
</gene>
<evidence type="ECO:0000313" key="5">
    <source>
        <dbReference type="Proteomes" id="UP000630353"/>
    </source>
</evidence>
<dbReference type="PROSITE" id="PS00671">
    <property type="entry name" value="D_2_HYDROXYACID_DH_3"/>
    <property type="match status" value="1"/>
</dbReference>
<keyword evidence="1" id="KW-0560">Oxidoreductase</keyword>
<sequence>MGVILVHIEGYDPAPWIDELKRQAPDLDARARPDVDDPAAVEVAITWRLPFGVYRTFPNLRLIQSMAAGVDHILADPERPPRVPVARVVDPWMARSMVHHVTLAVLRWHRRMDWLEGRRATASWPTGIVFDADAVRVGVLGLGNLGQAVARAMQDLGFEAAGWSRSPKAIDGLVCHHGPDGLRDLAAWSSVLVCLLPLTAETAGILNAGLFALMPEGSLLVNVGRGGHLVEDDLTAALDSGRLAAAALDVFGTEPLPAGHRFWGDNRIYLTPHIASEINPVTATRAFVENIRRVRAGEAPVGLIDPAKGY</sequence>
<dbReference type="SUPFAM" id="SSF51735">
    <property type="entry name" value="NAD(P)-binding Rossmann-fold domains"/>
    <property type="match status" value="1"/>
</dbReference>
<name>A0A919CQV0_9PROT</name>
<dbReference type="InterPro" id="IPR029753">
    <property type="entry name" value="D-isomer_DH_CS"/>
</dbReference>
<dbReference type="Proteomes" id="UP000630353">
    <property type="component" value="Unassembled WGS sequence"/>
</dbReference>
<protein>
    <submittedName>
        <fullName evidence="4">Glyoxylate/hydroxypyruvate reductase A</fullName>
    </submittedName>
</protein>
<evidence type="ECO:0000259" key="3">
    <source>
        <dbReference type="Pfam" id="PF02826"/>
    </source>
</evidence>
<proteinExistence type="predicted"/>
<dbReference type="SUPFAM" id="SSF52283">
    <property type="entry name" value="Formate/glycerate dehydrogenase catalytic domain-like"/>
    <property type="match status" value="1"/>
</dbReference>
<dbReference type="CDD" id="cd12164">
    <property type="entry name" value="GDH_like_2"/>
    <property type="match status" value="1"/>
</dbReference>
<dbReference type="PANTHER" id="PTHR43333">
    <property type="entry name" value="2-HACID_DH_C DOMAIN-CONTAINING PROTEIN"/>
    <property type="match status" value="1"/>
</dbReference>
<evidence type="ECO:0000256" key="1">
    <source>
        <dbReference type="ARBA" id="ARBA00023002"/>
    </source>
</evidence>
<dbReference type="InterPro" id="IPR006140">
    <property type="entry name" value="D-isomer_DH_NAD-bd"/>
</dbReference>
<dbReference type="InterPro" id="IPR036291">
    <property type="entry name" value="NAD(P)-bd_dom_sf"/>
</dbReference>
<dbReference type="EMBL" id="BMZS01000009">
    <property type="protein sequence ID" value="GHD56927.1"/>
    <property type="molecule type" value="Genomic_DNA"/>
</dbReference>
<evidence type="ECO:0000256" key="2">
    <source>
        <dbReference type="ARBA" id="ARBA00023027"/>
    </source>
</evidence>
<evidence type="ECO:0000313" key="4">
    <source>
        <dbReference type="EMBL" id="GHD56927.1"/>
    </source>
</evidence>
<keyword evidence="5" id="KW-1185">Reference proteome</keyword>
<reference evidence="4" key="1">
    <citation type="journal article" date="2014" name="Int. J. Syst. Evol. Microbiol.">
        <title>Complete genome sequence of Corynebacterium casei LMG S-19264T (=DSM 44701T), isolated from a smear-ripened cheese.</title>
        <authorList>
            <consortium name="US DOE Joint Genome Institute (JGI-PGF)"/>
            <person name="Walter F."/>
            <person name="Albersmeier A."/>
            <person name="Kalinowski J."/>
            <person name="Ruckert C."/>
        </authorList>
    </citation>
    <scope>NUCLEOTIDE SEQUENCE</scope>
    <source>
        <strain evidence="4">KCTC 42651</strain>
    </source>
</reference>
<dbReference type="GO" id="GO:0051287">
    <property type="term" value="F:NAD binding"/>
    <property type="evidence" value="ECO:0007669"/>
    <property type="project" value="InterPro"/>
</dbReference>
<reference evidence="4" key="2">
    <citation type="submission" date="2020-09" db="EMBL/GenBank/DDBJ databases">
        <authorList>
            <person name="Sun Q."/>
            <person name="Kim S."/>
        </authorList>
    </citation>
    <scope>NUCLEOTIDE SEQUENCE</scope>
    <source>
        <strain evidence="4">KCTC 42651</strain>
    </source>
</reference>
<accession>A0A919CQV0</accession>